<keyword evidence="5 6" id="KW-0833">Ubl conjugation pathway</keyword>
<evidence type="ECO:0000256" key="2">
    <source>
        <dbReference type="ARBA" id="ARBA00004906"/>
    </source>
</evidence>
<dbReference type="PROSITE" id="PS50237">
    <property type="entry name" value="HECT"/>
    <property type="match status" value="1"/>
</dbReference>
<dbReference type="STRING" id="4081.A0A3Q7IXV5"/>
<dbReference type="Gramene" id="Solyc09g056040.3.1">
    <property type="protein sequence ID" value="Solyc09g056040.3.1"/>
    <property type="gene ID" value="Solyc09g056040.3"/>
</dbReference>
<evidence type="ECO:0000256" key="1">
    <source>
        <dbReference type="ARBA" id="ARBA00000885"/>
    </source>
</evidence>
<organism evidence="8">
    <name type="scientific">Solanum lycopersicum</name>
    <name type="common">Tomato</name>
    <name type="synonym">Lycopersicon esculentum</name>
    <dbReference type="NCBI Taxonomy" id="4081"/>
    <lineage>
        <taxon>Eukaryota</taxon>
        <taxon>Viridiplantae</taxon>
        <taxon>Streptophyta</taxon>
        <taxon>Embryophyta</taxon>
        <taxon>Tracheophyta</taxon>
        <taxon>Spermatophyta</taxon>
        <taxon>Magnoliopsida</taxon>
        <taxon>eudicotyledons</taxon>
        <taxon>Gunneridae</taxon>
        <taxon>Pentapetalae</taxon>
        <taxon>asterids</taxon>
        <taxon>lamiids</taxon>
        <taxon>Solanales</taxon>
        <taxon>Solanaceae</taxon>
        <taxon>Solanoideae</taxon>
        <taxon>Solaneae</taxon>
        <taxon>Solanum</taxon>
        <taxon>Solanum subgen. Lycopersicon</taxon>
    </lineage>
</organism>
<evidence type="ECO:0000256" key="3">
    <source>
        <dbReference type="ARBA" id="ARBA00012485"/>
    </source>
</evidence>
<evidence type="ECO:0000256" key="6">
    <source>
        <dbReference type="PROSITE-ProRule" id="PRU00104"/>
    </source>
</evidence>
<evidence type="ECO:0000256" key="4">
    <source>
        <dbReference type="ARBA" id="ARBA00022679"/>
    </source>
</evidence>
<dbReference type="AlphaFoldDB" id="A0A3Q7IXV5"/>
<protein>
    <recommendedName>
        <fullName evidence="3">HECT-type E3 ubiquitin transferase</fullName>
        <ecNumber evidence="3">2.3.2.26</ecNumber>
    </recommendedName>
</protein>
<dbReference type="SUPFAM" id="SSF56204">
    <property type="entry name" value="Hect, E3 ligase catalytic domain"/>
    <property type="match status" value="1"/>
</dbReference>
<dbReference type="GO" id="GO:0061630">
    <property type="term" value="F:ubiquitin protein ligase activity"/>
    <property type="evidence" value="ECO:0007669"/>
    <property type="project" value="UniProtKB-EC"/>
</dbReference>
<dbReference type="InterPro" id="IPR035983">
    <property type="entry name" value="Hect_E3_ubiquitin_ligase"/>
</dbReference>
<dbReference type="SMART" id="SM00119">
    <property type="entry name" value="HECTc"/>
    <property type="match status" value="1"/>
</dbReference>
<proteinExistence type="predicted"/>
<dbReference type="InterPro" id="IPR050409">
    <property type="entry name" value="E3_ubiq-protein_ligase"/>
</dbReference>
<keyword evidence="9" id="KW-1185">Reference proteome</keyword>
<comment type="caution">
    <text evidence="6">Lacks conserved residue(s) required for the propagation of feature annotation.</text>
</comment>
<accession>A0A3Q7IXV5</accession>
<evidence type="ECO:0000256" key="5">
    <source>
        <dbReference type="ARBA" id="ARBA00022786"/>
    </source>
</evidence>
<dbReference type="EnsemblPlants" id="Solyc09g056040.3.1">
    <property type="protein sequence ID" value="Solyc09g056040.3.1"/>
    <property type="gene ID" value="Solyc09g056040.3"/>
</dbReference>
<dbReference type="Gene3D" id="3.90.1750.10">
    <property type="entry name" value="Hect, E3 ligase catalytic domains"/>
    <property type="match status" value="2"/>
</dbReference>
<dbReference type="InterPro" id="IPR000569">
    <property type="entry name" value="HECT_dom"/>
</dbReference>
<feature type="domain" description="HECT" evidence="7">
    <location>
        <begin position="196"/>
        <end position="464"/>
    </location>
</feature>
<reference evidence="8" key="1">
    <citation type="journal article" date="2012" name="Nature">
        <title>The tomato genome sequence provides insights into fleshy fruit evolution.</title>
        <authorList>
            <consortium name="Tomato Genome Consortium"/>
        </authorList>
    </citation>
    <scope>NUCLEOTIDE SEQUENCE [LARGE SCALE GENOMIC DNA]</scope>
    <source>
        <strain evidence="8">cv. Heinz 1706</strain>
    </source>
</reference>
<keyword evidence="4" id="KW-0808">Transferase</keyword>
<dbReference type="EC" id="2.3.2.26" evidence="3"/>
<dbReference type="PANTHER" id="PTHR11254:SF421">
    <property type="entry name" value="E3 UBIQUITIN-PROTEIN LIGASE UPL5-LIKE"/>
    <property type="match status" value="1"/>
</dbReference>
<comment type="pathway">
    <text evidence="2">Protein modification; protein ubiquitination.</text>
</comment>
<dbReference type="Pfam" id="PF00632">
    <property type="entry name" value="HECT"/>
    <property type="match status" value="1"/>
</dbReference>
<dbReference type="Gene3D" id="3.30.2160.10">
    <property type="entry name" value="Hect, E3 ligase catalytic domain"/>
    <property type="match status" value="1"/>
</dbReference>
<dbReference type="Proteomes" id="UP000004994">
    <property type="component" value="Chromosome 9"/>
</dbReference>
<comment type="catalytic activity">
    <reaction evidence="1">
        <text>S-ubiquitinyl-[E2 ubiquitin-conjugating enzyme]-L-cysteine + [acceptor protein]-L-lysine = [E2 ubiquitin-conjugating enzyme]-L-cysteine + N(6)-ubiquitinyl-[acceptor protein]-L-lysine.</text>
        <dbReference type="EC" id="2.3.2.26"/>
    </reaction>
</comment>
<evidence type="ECO:0000259" key="7">
    <source>
        <dbReference type="PROSITE" id="PS50237"/>
    </source>
</evidence>
<sequence>MMEWYVHDVKYVLRFFPFLHEMTTRLSCALELSVQSTQFIELSDKDVHEFIKFMHMVKSAIRHQEAFDIPVRFPSLLQGEAGNERLEIEGVHHVFLDQPEKLKPCLRKLESQLSLINKERGEHIWSQYLLILKELESISKLYKGLEEMFWEKMRQRRVELCFLIVRISKKATDYQWMSTRRSRLFEESFKYIGHASPRSLQGQLFMQFENEEATGPGVLRERFSLVCEAIFNTQHALFVSCPNDGRRSLDVAVHTLIAFFEVQHFHEPMSEGFTESLLHRIFNLLGLRLDHAKAAAEFLIGSVQMTSYHKDAFHSSSNLVIHGRSSKVDPLHLEYFIFSGRMIALALLYKVQISIVLDLVFFLQLAGEDISFEDIRDEDPYLYNGCKKILEMDTKMVDEDTFVCEDEELGSRKMMELCPNGKNTMVNSENRNNYVNLLVEQCFVTSIAHQVAHFDRGFADIITD</sequence>
<evidence type="ECO:0000313" key="8">
    <source>
        <dbReference type="EnsemblPlants" id="Solyc09g056040.3.1"/>
    </source>
</evidence>
<reference evidence="8" key="2">
    <citation type="submission" date="2019-01" db="UniProtKB">
        <authorList>
            <consortium name="EnsemblPlants"/>
        </authorList>
    </citation>
    <scope>IDENTIFICATION</scope>
    <source>
        <strain evidence="8">cv. Heinz 1706</strain>
    </source>
</reference>
<name>A0A3Q7IXV5_SOLLC</name>
<evidence type="ECO:0000313" key="9">
    <source>
        <dbReference type="Proteomes" id="UP000004994"/>
    </source>
</evidence>
<dbReference type="InParanoid" id="A0A3Q7IXV5"/>
<dbReference type="PANTHER" id="PTHR11254">
    <property type="entry name" value="HECT DOMAIN UBIQUITIN-PROTEIN LIGASE"/>
    <property type="match status" value="1"/>
</dbReference>